<dbReference type="InterPro" id="IPR015797">
    <property type="entry name" value="NUDIX_hydrolase-like_dom_sf"/>
</dbReference>
<name>A0ABK0M5Z8_RAT</name>
<keyword evidence="6" id="KW-1267">Proteomics identification</keyword>
<dbReference type="GeneTree" id="ENSGT00390000003338"/>
<reference evidence="4" key="1">
    <citation type="submission" date="2024-01" db="EMBL/GenBank/DDBJ databases">
        <title>GRCr8: a new rat reference genome assembly contstructed from accurate long reads and long range scaffolding.</title>
        <authorList>
            <person name="Doris P.A."/>
            <person name="Kalbfleisch T."/>
            <person name="Li K."/>
            <person name="Howe K."/>
            <person name="Wood J."/>
        </authorList>
    </citation>
    <scope>NUCLEOTIDE SEQUENCE [LARGE SCALE GENOMIC DNA]</scope>
    <source>
        <strain evidence="4">Brown Norway</strain>
    </source>
</reference>
<evidence type="ECO:0000256" key="1">
    <source>
        <dbReference type="ARBA" id="ARBA00022801"/>
    </source>
</evidence>
<feature type="transmembrane region" description="Helical" evidence="2">
    <location>
        <begin position="52"/>
        <end position="71"/>
    </location>
</feature>
<dbReference type="PANTHER" id="PTHR16099:SF5">
    <property type="entry name" value="NUCLEOTIDE TRIPHOSPHATE DIPHOSPHATASE NUDT15"/>
    <property type="match status" value="1"/>
</dbReference>
<dbReference type="InterPro" id="IPR020084">
    <property type="entry name" value="NUDIX_hydrolase_CS"/>
</dbReference>
<keyword evidence="2" id="KW-0472">Membrane</keyword>
<feature type="domain" description="Nudix hydrolase" evidence="3">
    <location>
        <begin position="10"/>
        <end position="173"/>
    </location>
</feature>
<accession>A0ABK0M5Z8</accession>
<dbReference type="Pfam" id="PF00293">
    <property type="entry name" value="NUDIX"/>
    <property type="match status" value="1"/>
</dbReference>
<keyword evidence="1" id="KW-0378">Hydrolase</keyword>
<evidence type="ECO:0000259" key="3">
    <source>
        <dbReference type="PROSITE" id="PS51462"/>
    </source>
</evidence>
<dbReference type="CDD" id="cd04678">
    <property type="entry name" value="NUDIX_MTH2_Nudt15"/>
    <property type="match status" value="1"/>
</dbReference>
<sequence length="199" mass="23273">SVRVKRVSAQLSSVCSLWPRCPLGSRQEGPLFQDRAPYVLALPSPGCRWKSFVFLVFCFFVFLFFFFSGAGDQTQGLALPSETWEECAQRETWEEAGLRLKNVRFASVVNTFVEKENYHYVTILMKGEVDVTHESEPRNMEPEKNESWEWVPWEEFPPLDQLFWALRCLKEQGYDPFKEDLNHLEGYRGKHLEKTPKIP</sequence>
<evidence type="ECO:0000313" key="5">
    <source>
        <dbReference type="Proteomes" id="UP000002494"/>
    </source>
</evidence>
<proteinExistence type="evidence at protein level"/>
<dbReference type="PROSITE" id="PS00893">
    <property type="entry name" value="NUDIX_BOX"/>
    <property type="match status" value="1"/>
</dbReference>
<keyword evidence="2" id="KW-1133">Transmembrane helix</keyword>
<organism evidence="4 5">
    <name type="scientific">Rattus norvegicus</name>
    <name type="common">Rat</name>
    <dbReference type="NCBI Taxonomy" id="10116"/>
    <lineage>
        <taxon>Eukaryota</taxon>
        <taxon>Metazoa</taxon>
        <taxon>Chordata</taxon>
        <taxon>Craniata</taxon>
        <taxon>Vertebrata</taxon>
        <taxon>Euteleostomi</taxon>
        <taxon>Mammalia</taxon>
        <taxon>Eutheria</taxon>
        <taxon>Euarchontoglires</taxon>
        <taxon>Glires</taxon>
        <taxon>Rodentia</taxon>
        <taxon>Myomorpha</taxon>
        <taxon>Muroidea</taxon>
        <taxon>Muridae</taxon>
        <taxon>Murinae</taxon>
        <taxon>Rattus</taxon>
    </lineage>
</organism>
<dbReference type="Gene3D" id="3.90.79.10">
    <property type="entry name" value="Nucleoside Triphosphate Pyrophosphohydrolase"/>
    <property type="match status" value="1"/>
</dbReference>
<dbReference type="SUPFAM" id="SSF55811">
    <property type="entry name" value="Nudix"/>
    <property type="match status" value="1"/>
</dbReference>
<keyword evidence="5" id="KW-1185">Reference proteome</keyword>
<protein>
    <submittedName>
        <fullName evidence="4">Nudix hydrolase 15</fullName>
    </submittedName>
</protein>
<dbReference type="PROSITE" id="PS51462">
    <property type="entry name" value="NUDIX"/>
    <property type="match status" value="1"/>
</dbReference>
<keyword evidence="2" id="KW-0812">Transmembrane</keyword>
<gene>
    <name evidence="4" type="primary">Nudt15</name>
</gene>
<evidence type="ECO:0007829" key="6">
    <source>
        <dbReference type="PeptideAtlas" id="A0ABK0M5Z8"/>
    </source>
</evidence>
<reference evidence="4" key="3">
    <citation type="submission" date="2025-09" db="UniProtKB">
        <authorList>
            <consortium name="Ensembl"/>
        </authorList>
    </citation>
    <scope>IDENTIFICATION</scope>
    <source>
        <strain evidence="4">Brown Norway</strain>
    </source>
</reference>
<evidence type="ECO:0000256" key="2">
    <source>
        <dbReference type="SAM" id="Phobius"/>
    </source>
</evidence>
<dbReference type="Proteomes" id="UP000002494">
    <property type="component" value="Chromosome 15"/>
</dbReference>
<reference evidence="4" key="2">
    <citation type="submission" date="2025-08" db="UniProtKB">
        <authorList>
            <consortium name="Ensembl"/>
        </authorList>
    </citation>
    <scope>IDENTIFICATION</scope>
    <source>
        <strain evidence="4">Brown Norway</strain>
    </source>
</reference>
<evidence type="ECO:0000313" key="4">
    <source>
        <dbReference type="Ensembl" id="ENSRNOP00000110352.1"/>
    </source>
</evidence>
<dbReference type="Ensembl" id="ENSRNOT00000140154.1">
    <property type="protein sequence ID" value="ENSRNOP00000110352.1"/>
    <property type="gene ID" value="ENSRNOG00000082240.1"/>
</dbReference>
<dbReference type="PANTHER" id="PTHR16099">
    <property type="entry name" value="8-OXO-DGTP DIPHOSPHATES NUDT15"/>
    <property type="match status" value="1"/>
</dbReference>
<dbReference type="InterPro" id="IPR000086">
    <property type="entry name" value="NUDIX_hydrolase_dom"/>
</dbReference>